<accession>A0AAV7MTR4</accession>
<keyword evidence="3" id="KW-1185">Reference proteome</keyword>
<sequence length="117" mass="13078">MEEVDVVNHQDDLGKMLSHMRAEALRRGKDWLRAKMEERVADGDVSQVLDQNGTTREDASVPGSEVDPTHKGSTQKRTEGKQAKKVAKRTRGGQTGLPQHQQRRSTQKQQFVETIGG</sequence>
<dbReference type="AlphaFoldDB" id="A0AAV7MTR4"/>
<feature type="region of interest" description="Disordered" evidence="1">
    <location>
        <begin position="38"/>
        <end position="117"/>
    </location>
</feature>
<comment type="caution">
    <text evidence="2">The sequence shown here is derived from an EMBL/GenBank/DDBJ whole genome shotgun (WGS) entry which is preliminary data.</text>
</comment>
<name>A0AAV7MTR4_PLEWA</name>
<evidence type="ECO:0000313" key="2">
    <source>
        <dbReference type="EMBL" id="KAJ1105363.1"/>
    </source>
</evidence>
<protein>
    <submittedName>
        <fullName evidence="2">Uncharacterized protein</fullName>
    </submittedName>
</protein>
<dbReference type="EMBL" id="JANPWB010000013">
    <property type="protein sequence ID" value="KAJ1105363.1"/>
    <property type="molecule type" value="Genomic_DNA"/>
</dbReference>
<reference evidence="2" key="1">
    <citation type="journal article" date="2022" name="bioRxiv">
        <title>Sequencing and chromosome-scale assembly of the giantPleurodeles waltlgenome.</title>
        <authorList>
            <person name="Brown T."/>
            <person name="Elewa A."/>
            <person name="Iarovenko S."/>
            <person name="Subramanian E."/>
            <person name="Araus A.J."/>
            <person name="Petzold A."/>
            <person name="Susuki M."/>
            <person name="Suzuki K.-i.T."/>
            <person name="Hayashi T."/>
            <person name="Toyoda A."/>
            <person name="Oliveira C."/>
            <person name="Osipova E."/>
            <person name="Leigh N.D."/>
            <person name="Simon A."/>
            <person name="Yun M.H."/>
        </authorList>
    </citation>
    <scope>NUCLEOTIDE SEQUENCE</scope>
    <source>
        <strain evidence="2">20211129_DDA</strain>
        <tissue evidence="2">Liver</tissue>
    </source>
</reference>
<evidence type="ECO:0000256" key="1">
    <source>
        <dbReference type="SAM" id="MobiDB-lite"/>
    </source>
</evidence>
<dbReference type="Proteomes" id="UP001066276">
    <property type="component" value="Chromosome 9"/>
</dbReference>
<proteinExistence type="predicted"/>
<organism evidence="2 3">
    <name type="scientific">Pleurodeles waltl</name>
    <name type="common">Iberian ribbed newt</name>
    <dbReference type="NCBI Taxonomy" id="8319"/>
    <lineage>
        <taxon>Eukaryota</taxon>
        <taxon>Metazoa</taxon>
        <taxon>Chordata</taxon>
        <taxon>Craniata</taxon>
        <taxon>Vertebrata</taxon>
        <taxon>Euteleostomi</taxon>
        <taxon>Amphibia</taxon>
        <taxon>Batrachia</taxon>
        <taxon>Caudata</taxon>
        <taxon>Salamandroidea</taxon>
        <taxon>Salamandridae</taxon>
        <taxon>Pleurodelinae</taxon>
        <taxon>Pleurodeles</taxon>
    </lineage>
</organism>
<evidence type="ECO:0000313" key="3">
    <source>
        <dbReference type="Proteomes" id="UP001066276"/>
    </source>
</evidence>
<gene>
    <name evidence="2" type="ORF">NDU88_002770</name>
</gene>